<dbReference type="AlphaFoldDB" id="A0A2U9C4X4"/>
<proteinExistence type="predicted"/>
<evidence type="ECO:0000313" key="3">
    <source>
        <dbReference type="Proteomes" id="UP000246464"/>
    </source>
</evidence>
<accession>A0A2U9C4X4</accession>
<name>A0A2U9C4X4_SCOMX</name>
<evidence type="ECO:0000256" key="1">
    <source>
        <dbReference type="SAM" id="MobiDB-lite"/>
    </source>
</evidence>
<feature type="region of interest" description="Disordered" evidence="1">
    <location>
        <begin position="1"/>
        <end position="26"/>
    </location>
</feature>
<dbReference type="EMBL" id="CP026255">
    <property type="protein sequence ID" value="AWP11627.1"/>
    <property type="molecule type" value="Genomic_DNA"/>
</dbReference>
<protein>
    <submittedName>
        <fullName evidence="2">Uncharacterized protein</fullName>
    </submittedName>
</protein>
<sequence>MASAQEANVSIRRGHVRRERGAGEQGDVGIRKSPVFCICRRKRRRVSFLRLSSRLNDDYDELIAASA</sequence>
<gene>
    <name evidence="2" type="ORF">SMAX5B_009169</name>
</gene>
<reference evidence="2 3" key="1">
    <citation type="submission" date="2017-12" db="EMBL/GenBank/DDBJ databases">
        <title>Integrating genomic resources of turbot (Scophthalmus maximus) in depth evaluation of genetic and physical mapping variation across individuals.</title>
        <authorList>
            <person name="Martinez P."/>
        </authorList>
    </citation>
    <scope>NUCLEOTIDE SEQUENCE [LARGE SCALE GENOMIC DNA]</scope>
</reference>
<evidence type="ECO:0000313" key="2">
    <source>
        <dbReference type="EMBL" id="AWP11627.1"/>
    </source>
</evidence>
<organism evidence="2 3">
    <name type="scientific">Scophthalmus maximus</name>
    <name type="common">Turbot</name>
    <name type="synonym">Psetta maxima</name>
    <dbReference type="NCBI Taxonomy" id="52904"/>
    <lineage>
        <taxon>Eukaryota</taxon>
        <taxon>Metazoa</taxon>
        <taxon>Chordata</taxon>
        <taxon>Craniata</taxon>
        <taxon>Vertebrata</taxon>
        <taxon>Euteleostomi</taxon>
        <taxon>Actinopterygii</taxon>
        <taxon>Neopterygii</taxon>
        <taxon>Teleostei</taxon>
        <taxon>Neoteleostei</taxon>
        <taxon>Acanthomorphata</taxon>
        <taxon>Carangaria</taxon>
        <taxon>Pleuronectiformes</taxon>
        <taxon>Pleuronectoidei</taxon>
        <taxon>Scophthalmidae</taxon>
        <taxon>Scophthalmus</taxon>
    </lineage>
</organism>
<keyword evidence="3" id="KW-1185">Reference proteome</keyword>
<dbReference type="Proteomes" id="UP000246464">
    <property type="component" value="Chromosome 13"/>
</dbReference>